<evidence type="ECO:0000313" key="1">
    <source>
        <dbReference type="EMBL" id="KAK3704523.1"/>
    </source>
</evidence>
<name>A0ACC3MWM5_9PEZI</name>
<dbReference type="EMBL" id="JAUTXU010000138">
    <property type="protein sequence ID" value="KAK3704523.1"/>
    <property type="molecule type" value="Genomic_DNA"/>
</dbReference>
<organism evidence="1 2">
    <name type="scientific">Vermiconidia calcicola</name>
    <dbReference type="NCBI Taxonomy" id="1690605"/>
    <lineage>
        <taxon>Eukaryota</taxon>
        <taxon>Fungi</taxon>
        <taxon>Dikarya</taxon>
        <taxon>Ascomycota</taxon>
        <taxon>Pezizomycotina</taxon>
        <taxon>Dothideomycetes</taxon>
        <taxon>Dothideomycetidae</taxon>
        <taxon>Mycosphaerellales</taxon>
        <taxon>Extremaceae</taxon>
        <taxon>Vermiconidia</taxon>
    </lineage>
</organism>
<evidence type="ECO:0000313" key="2">
    <source>
        <dbReference type="Proteomes" id="UP001281147"/>
    </source>
</evidence>
<gene>
    <name evidence="1" type="ORF">LTR37_013806</name>
</gene>
<dbReference type="Proteomes" id="UP001281147">
    <property type="component" value="Unassembled WGS sequence"/>
</dbReference>
<accession>A0ACC3MWM5</accession>
<protein>
    <submittedName>
        <fullName evidence="1">Uncharacterized protein</fullName>
    </submittedName>
</protein>
<keyword evidence="2" id="KW-1185">Reference proteome</keyword>
<reference evidence="1" key="1">
    <citation type="submission" date="2023-07" db="EMBL/GenBank/DDBJ databases">
        <title>Black Yeasts Isolated from many extreme environments.</title>
        <authorList>
            <person name="Coleine C."/>
            <person name="Stajich J.E."/>
            <person name="Selbmann L."/>
        </authorList>
    </citation>
    <scope>NUCLEOTIDE SEQUENCE</scope>
    <source>
        <strain evidence="1">CCFEE 5714</strain>
    </source>
</reference>
<sequence>MRDESGSGRRRQQEEEHSMSGGHADIIRRASDQRRRSDADRREPLNMLDAIDVISKISPAQRDKVRMLASPNATVTVGGSPRDRRRRSRSPSPLRQYSNDKNDLDYKYESGDLARNERSRRRD</sequence>
<proteinExistence type="predicted"/>
<comment type="caution">
    <text evidence="1">The sequence shown here is derived from an EMBL/GenBank/DDBJ whole genome shotgun (WGS) entry which is preliminary data.</text>
</comment>